<proteinExistence type="predicted"/>
<accession>A0AC35TPL4</accession>
<name>A0AC35TPL4_9BILA</name>
<organism evidence="1 2">
    <name type="scientific">Rhabditophanes sp. KR3021</name>
    <dbReference type="NCBI Taxonomy" id="114890"/>
    <lineage>
        <taxon>Eukaryota</taxon>
        <taxon>Metazoa</taxon>
        <taxon>Ecdysozoa</taxon>
        <taxon>Nematoda</taxon>
        <taxon>Chromadorea</taxon>
        <taxon>Rhabditida</taxon>
        <taxon>Tylenchina</taxon>
        <taxon>Panagrolaimomorpha</taxon>
        <taxon>Strongyloidoidea</taxon>
        <taxon>Alloionematidae</taxon>
        <taxon>Rhabditophanes</taxon>
    </lineage>
</organism>
<sequence length="368" mass="41066">MISPSIHDDESVIPYAFDLSISNEQYIYPGSKLSGHVVARLAKDLEIATVCVTLRGTSKVQFSKKKPDLGKDVSNAYSKENFQKYENTIIVIHKEFEVCRPDKKITDTKAGAYSWPFSFTLPKNAPISFAGLKGKIKYSISLSATVPGYQKTPNFTLKKQIKVIPFVDAKTIDFQKEQATLTKLFAAEAAVTGKKKSKETAGKIKLEFVLSKNIYFLKDYINFKIKVHNFTAEKRAAAVHILVRQDTEYIGKIQDGVDKNGLSKFVVYKQLDSKIIAENKDELPNIKGADITFEGMLEFANARPDFKYVKGNIQAKTVVVIEIIPGEGQQFNERVMFEVPITITAVESNATMPSTFKQKTGGCCGKKK</sequence>
<dbReference type="Proteomes" id="UP000095286">
    <property type="component" value="Unplaced"/>
</dbReference>
<protein>
    <submittedName>
        <fullName evidence="2">Arrestin_N domain-containing protein</fullName>
    </submittedName>
</protein>
<evidence type="ECO:0000313" key="2">
    <source>
        <dbReference type="WBParaSite" id="RSKR_0000265300.1"/>
    </source>
</evidence>
<reference evidence="2" key="1">
    <citation type="submission" date="2016-11" db="UniProtKB">
        <authorList>
            <consortium name="WormBaseParasite"/>
        </authorList>
    </citation>
    <scope>IDENTIFICATION</scope>
    <source>
        <strain evidence="2">KR3021</strain>
    </source>
</reference>
<dbReference type="WBParaSite" id="RSKR_0000265300.1">
    <property type="protein sequence ID" value="RSKR_0000265300.1"/>
    <property type="gene ID" value="RSKR_0000265300"/>
</dbReference>
<evidence type="ECO:0000313" key="1">
    <source>
        <dbReference type="Proteomes" id="UP000095286"/>
    </source>
</evidence>